<proteinExistence type="predicted"/>
<evidence type="ECO:0000256" key="1">
    <source>
        <dbReference type="SAM" id="MobiDB-lite"/>
    </source>
</evidence>
<feature type="transmembrane region" description="Helical" evidence="2">
    <location>
        <begin position="6"/>
        <end position="25"/>
    </location>
</feature>
<evidence type="ECO:0000256" key="2">
    <source>
        <dbReference type="SAM" id="Phobius"/>
    </source>
</evidence>
<dbReference type="EMBL" id="KP211886">
    <property type="protein sequence ID" value="ANV80386.1"/>
    <property type="molecule type" value="Genomic_DNA"/>
</dbReference>
<dbReference type="EMBL" id="KP211883">
    <property type="protein sequence ID" value="ANV80304.1"/>
    <property type="molecule type" value="Genomic_DNA"/>
</dbReference>
<reference evidence="3" key="1">
    <citation type="submission" date="2014-11" db="EMBL/GenBank/DDBJ databases">
        <authorList>
            <person name="Zhu J."/>
            <person name="Qi W."/>
            <person name="Song R."/>
        </authorList>
    </citation>
    <scope>NUCLEOTIDE SEQUENCE</scope>
</reference>
<protein>
    <submittedName>
        <fullName evidence="3">Uncharacterized protein</fullName>
    </submittedName>
</protein>
<dbReference type="EMBL" id="KP211887">
    <property type="protein sequence ID" value="ANV80426.1"/>
    <property type="molecule type" value="Genomic_DNA"/>
</dbReference>
<reference evidence="3" key="2">
    <citation type="journal article" date="2015" name="ISME J.">
        <title>A new class of marine Euryarchaeota group II from the Mediterranean deep chlorophyll maximum.</title>
        <authorList>
            <person name="Martin-Cuadrado A.B."/>
            <person name="Garcia-Heredia I."/>
            <person name="Molto A.G."/>
            <person name="Lopez-Ubeda R."/>
            <person name="Kimes N."/>
            <person name="Lopez-Garcia P."/>
            <person name="Moreira D."/>
            <person name="Rodriguez-Valera F."/>
        </authorList>
    </citation>
    <scope>NUCLEOTIDE SEQUENCE</scope>
</reference>
<dbReference type="AlphaFoldDB" id="A0A1B1TDM8"/>
<sequence>MIPSRVVVGSIISATLMILSIYNFTIDNFSSTKAWSYLLLTPWPLVFALSPKIYLKNTIKEEYDWEEDSDEVNIESKDPIESGYDIPIL</sequence>
<keyword evidence="2" id="KW-0812">Transmembrane</keyword>
<keyword evidence="2" id="KW-1133">Transmembrane helix</keyword>
<name>A0A1B1TDM8_9ARCH</name>
<keyword evidence="2" id="KW-0472">Membrane</keyword>
<accession>A0A1B1TDM8</accession>
<evidence type="ECO:0000313" key="3">
    <source>
        <dbReference type="EMBL" id="ANV80386.1"/>
    </source>
</evidence>
<feature type="region of interest" description="Disordered" evidence="1">
    <location>
        <begin position="70"/>
        <end position="89"/>
    </location>
</feature>
<feature type="transmembrane region" description="Helical" evidence="2">
    <location>
        <begin position="37"/>
        <end position="55"/>
    </location>
</feature>
<organism evidence="3">
    <name type="scientific">uncultured Poseidoniia archaeon</name>
    <dbReference type="NCBI Taxonomy" id="1697135"/>
    <lineage>
        <taxon>Archaea</taxon>
        <taxon>Methanobacteriati</taxon>
        <taxon>Thermoplasmatota</taxon>
        <taxon>Candidatus Poseidoniia</taxon>
        <taxon>environmental samples</taxon>
    </lineage>
</organism>